<dbReference type="EMBL" id="VYZN01000076">
    <property type="protein sequence ID" value="KAE9523746.1"/>
    <property type="molecule type" value="Genomic_DNA"/>
</dbReference>
<dbReference type="Pfam" id="PF10545">
    <property type="entry name" value="MADF_DNA_bdg"/>
    <property type="match status" value="1"/>
</dbReference>
<dbReference type="SMART" id="SM00595">
    <property type="entry name" value="MADF"/>
    <property type="match status" value="1"/>
</dbReference>
<sequence length="271" mass="30610">MSSQQKYRVIKFNDIETTRFLELYSMEKVLYDPSLEEYRDRDLRAAAAKRISHELNIPGFGPKEVILKFKNLRSSFSQELKKISDSARSGKGTDDIYKPKILPIENSSEASIENSLQSEPNFEYSTSQNSEDVIQIASKIDTPAKIIKRKIEPQPSTSKNKKSIYDHEIGFMTSAIDKLHEISNRASQVATNIDDSYDHFGKYIASMLRSIGPPTAIRLQQNFMNQITIAMCPPEYVTDNSTAGTSSGRQSNLSTFSASNDDDYMTLFTDL</sequence>
<dbReference type="OrthoDB" id="6577442at2759"/>
<keyword evidence="3" id="KW-1185">Reference proteome</keyword>
<evidence type="ECO:0000313" key="2">
    <source>
        <dbReference type="EMBL" id="KAE9523746.1"/>
    </source>
</evidence>
<organism evidence="2 3">
    <name type="scientific">Aphis glycines</name>
    <name type="common">Soybean aphid</name>
    <dbReference type="NCBI Taxonomy" id="307491"/>
    <lineage>
        <taxon>Eukaryota</taxon>
        <taxon>Metazoa</taxon>
        <taxon>Ecdysozoa</taxon>
        <taxon>Arthropoda</taxon>
        <taxon>Hexapoda</taxon>
        <taxon>Insecta</taxon>
        <taxon>Pterygota</taxon>
        <taxon>Neoptera</taxon>
        <taxon>Paraneoptera</taxon>
        <taxon>Hemiptera</taxon>
        <taxon>Sternorrhyncha</taxon>
        <taxon>Aphidomorpha</taxon>
        <taxon>Aphidoidea</taxon>
        <taxon>Aphididae</taxon>
        <taxon>Aphidini</taxon>
        <taxon>Aphis</taxon>
        <taxon>Aphis</taxon>
    </lineage>
</organism>
<dbReference type="PANTHER" id="PTHR21505">
    <property type="entry name" value="MADF DOMAIN-CONTAINING PROTEIN-RELATED"/>
    <property type="match status" value="1"/>
</dbReference>
<evidence type="ECO:0000313" key="3">
    <source>
        <dbReference type="Proteomes" id="UP000475862"/>
    </source>
</evidence>
<dbReference type="PROSITE" id="PS51029">
    <property type="entry name" value="MADF"/>
    <property type="match status" value="1"/>
</dbReference>
<proteinExistence type="predicted"/>
<dbReference type="InterPro" id="IPR006578">
    <property type="entry name" value="MADF-dom"/>
</dbReference>
<dbReference type="AlphaFoldDB" id="A0A6G0SZD7"/>
<gene>
    <name evidence="2" type="ORF">AGLY_015806</name>
</gene>
<reference evidence="2 3" key="1">
    <citation type="submission" date="2019-08" db="EMBL/GenBank/DDBJ databases">
        <title>The genome of the soybean aphid Biotype 1, its phylome, world population structure and adaptation to the North American continent.</title>
        <authorList>
            <person name="Giordano R."/>
            <person name="Donthu R.K."/>
            <person name="Hernandez A.G."/>
            <person name="Wright C.L."/>
            <person name="Zimin A.V."/>
        </authorList>
    </citation>
    <scope>NUCLEOTIDE SEQUENCE [LARGE SCALE GENOMIC DNA]</scope>
    <source>
        <tissue evidence="2">Whole aphids</tissue>
    </source>
</reference>
<accession>A0A6G0SZD7</accession>
<dbReference type="Proteomes" id="UP000475862">
    <property type="component" value="Unassembled WGS sequence"/>
</dbReference>
<feature type="domain" description="MADF" evidence="1">
    <location>
        <begin position="19"/>
        <end position="109"/>
    </location>
</feature>
<protein>
    <recommendedName>
        <fullName evidence="1">MADF domain-containing protein</fullName>
    </recommendedName>
</protein>
<comment type="caution">
    <text evidence="2">The sequence shown here is derived from an EMBL/GenBank/DDBJ whole genome shotgun (WGS) entry which is preliminary data.</text>
</comment>
<evidence type="ECO:0000259" key="1">
    <source>
        <dbReference type="PROSITE" id="PS51029"/>
    </source>
</evidence>
<name>A0A6G0SZD7_APHGL</name>
<dbReference type="PANTHER" id="PTHR21505:SF12">
    <property type="entry name" value="MADF DOMAIN-CONTAINING PROTEIN-RELATED"/>
    <property type="match status" value="1"/>
</dbReference>